<keyword evidence="2" id="KW-0472">Membrane</keyword>
<feature type="region of interest" description="Disordered" evidence="1">
    <location>
        <begin position="122"/>
        <end position="141"/>
    </location>
</feature>
<dbReference type="Proteomes" id="UP000317715">
    <property type="component" value="Unassembled WGS sequence"/>
</dbReference>
<protein>
    <submittedName>
        <fullName evidence="3">Uncharacterized protein</fullName>
    </submittedName>
</protein>
<evidence type="ECO:0000313" key="4">
    <source>
        <dbReference type="Proteomes" id="UP000317715"/>
    </source>
</evidence>
<organism evidence="3 4">
    <name type="scientific">Paenarthrobacter aurescens</name>
    <name type="common">Arthrobacter aurescens</name>
    <dbReference type="NCBI Taxonomy" id="43663"/>
    <lineage>
        <taxon>Bacteria</taxon>
        <taxon>Bacillati</taxon>
        <taxon>Actinomycetota</taxon>
        <taxon>Actinomycetes</taxon>
        <taxon>Micrococcales</taxon>
        <taxon>Micrococcaceae</taxon>
        <taxon>Paenarthrobacter</taxon>
    </lineage>
</organism>
<name>A0A4Y3NFF9_PAEAU</name>
<keyword evidence="2" id="KW-0812">Transmembrane</keyword>
<dbReference type="AlphaFoldDB" id="A0A4Y3NFF9"/>
<accession>A0A4Y3NFF9</accession>
<reference evidence="3 4" key="1">
    <citation type="submission" date="2019-06" db="EMBL/GenBank/DDBJ databases">
        <title>Whole genome shotgun sequence of Paenarthrobacter aurescens NBRC 12136.</title>
        <authorList>
            <person name="Hosoyama A."/>
            <person name="Uohara A."/>
            <person name="Ohji S."/>
            <person name="Ichikawa N."/>
        </authorList>
    </citation>
    <scope>NUCLEOTIDE SEQUENCE [LARGE SCALE GENOMIC DNA]</scope>
    <source>
        <strain evidence="3 4">NBRC 12136</strain>
    </source>
</reference>
<proteinExistence type="predicted"/>
<evidence type="ECO:0000256" key="2">
    <source>
        <dbReference type="SAM" id="Phobius"/>
    </source>
</evidence>
<feature type="transmembrane region" description="Helical" evidence="2">
    <location>
        <begin position="90"/>
        <end position="111"/>
    </location>
</feature>
<dbReference type="GeneID" id="97302021"/>
<evidence type="ECO:0000256" key="1">
    <source>
        <dbReference type="SAM" id="MobiDB-lite"/>
    </source>
</evidence>
<dbReference type="OrthoDB" id="4954306at2"/>
<keyword evidence="2" id="KW-1133">Transmembrane helix</keyword>
<keyword evidence="4" id="KW-1185">Reference proteome</keyword>
<gene>
    <name evidence="3" type="ORF">AAU01_05160</name>
</gene>
<dbReference type="EMBL" id="BJMD01000002">
    <property type="protein sequence ID" value="GEB17761.1"/>
    <property type="molecule type" value="Genomic_DNA"/>
</dbReference>
<comment type="caution">
    <text evidence="3">The sequence shown here is derived from an EMBL/GenBank/DDBJ whole genome shotgun (WGS) entry which is preliminary data.</text>
</comment>
<evidence type="ECO:0000313" key="3">
    <source>
        <dbReference type="EMBL" id="GEB17761.1"/>
    </source>
</evidence>
<feature type="transmembrane region" description="Helical" evidence="2">
    <location>
        <begin position="58"/>
        <end position="84"/>
    </location>
</feature>
<dbReference type="RefSeq" id="WP_141281367.1">
    <property type="nucleotide sequence ID" value="NZ_BAAAWK010000001.1"/>
</dbReference>
<sequence>MTSDQERRNDAVYAEHKAAIAAGQKRVLRNTSTGELHSYPADEIGFTPGAGQAQVSTWWGMGILAVVAAFLTVLSVMILLAPLGQGQSPMWGGLFLTAMAGGFTVYAVVLSRQEFRAMQLRKLRGSPKPNSSGRADIPADH</sequence>